<gene>
    <name evidence="9" type="primary">mscL</name>
    <name evidence="10" type="ORF">CBF29_04045</name>
</gene>
<evidence type="ECO:0000256" key="1">
    <source>
        <dbReference type="ARBA" id="ARBA00004141"/>
    </source>
</evidence>
<protein>
    <recommendedName>
        <fullName evidence="9">Large-conductance mechanosensitive channel</fullName>
    </recommendedName>
</protein>
<dbReference type="SUPFAM" id="SSF81330">
    <property type="entry name" value="Gated mechanosensitive channel"/>
    <property type="match status" value="1"/>
</dbReference>
<keyword evidence="8 9" id="KW-0407">Ion channel</keyword>
<evidence type="ECO:0000313" key="10">
    <source>
        <dbReference type="EMBL" id="RSU14063.1"/>
    </source>
</evidence>
<keyword evidence="3 9" id="KW-1003">Cell membrane</keyword>
<proteinExistence type="inferred from homology"/>
<dbReference type="EMBL" id="NGKA01000004">
    <property type="protein sequence ID" value="RSU14063.1"/>
    <property type="molecule type" value="Genomic_DNA"/>
</dbReference>
<dbReference type="GO" id="GO:0008381">
    <property type="term" value="F:mechanosensitive monoatomic ion channel activity"/>
    <property type="evidence" value="ECO:0007669"/>
    <property type="project" value="UniProtKB-UniRule"/>
</dbReference>
<accession>A0A430B143</accession>
<dbReference type="Gene3D" id="1.10.1200.120">
    <property type="entry name" value="Large-conductance mechanosensitive channel, MscL, domain 1"/>
    <property type="match status" value="1"/>
</dbReference>
<dbReference type="InterPro" id="IPR001185">
    <property type="entry name" value="MS_channel"/>
</dbReference>
<evidence type="ECO:0000256" key="4">
    <source>
        <dbReference type="ARBA" id="ARBA00022692"/>
    </source>
</evidence>
<evidence type="ECO:0000256" key="2">
    <source>
        <dbReference type="ARBA" id="ARBA00022448"/>
    </source>
</evidence>
<comment type="function">
    <text evidence="9">Channel that opens in response to stretch forces in the membrane lipid bilayer. May participate in the regulation of osmotic pressure changes within the cell.</text>
</comment>
<evidence type="ECO:0000256" key="5">
    <source>
        <dbReference type="ARBA" id="ARBA00022989"/>
    </source>
</evidence>
<dbReference type="InterPro" id="IPR037673">
    <property type="entry name" value="MSC/AndL"/>
</dbReference>
<dbReference type="Pfam" id="PF01741">
    <property type="entry name" value="MscL"/>
    <property type="match status" value="1"/>
</dbReference>
<dbReference type="Proteomes" id="UP000287605">
    <property type="component" value="Unassembled WGS sequence"/>
</dbReference>
<dbReference type="NCBIfam" id="TIGR00220">
    <property type="entry name" value="mscL"/>
    <property type="match status" value="1"/>
</dbReference>
<keyword evidence="6 9" id="KW-0406">Ion transport</keyword>
<feature type="transmembrane region" description="Helical" evidence="9">
    <location>
        <begin position="71"/>
        <end position="94"/>
    </location>
</feature>
<dbReference type="PANTHER" id="PTHR30266:SF2">
    <property type="entry name" value="LARGE-CONDUCTANCE MECHANOSENSITIVE CHANNEL"/>
    <property type="match status" value="1"/>
</dbReference>
<keyword evidence="7 9" id="KW-0472">Membrane</keyword>
<organism evidence="10 11">
    <name type="scientific">Vagococcus elongatus</name>
    <dbReference type="NCBI Taxonomy" id="180344"/>
    <lineage>
        <taxon>Bacteria</taxon>
        <taxon>Bacillati</taxon>
        <taxon>Bacillota</taxon>
        <taxon>Bacilli</taxon>
        <taxon>Lactobacillales</taxon>
        <taxon>Enterococcaceae</taxon>
        <taxon>Vagococcus</taxon>
    </lineage>
</organism>
<sequence>MLKEFKEFIIRGSAFELAIGVVIGGAFNSVVSAIVDGILTPIVSWFIMLVTGNPEGKIDGLTITLAKGASLNFGLIISAIISFLITMLVLFFIVKGVNKARSLGAKTKEEEAVESEPTQEDYLKEIVELLKEKN</sequence>
<name>A0A430B143_9ENTE</name>
<dbReference type="RefSeq" id="WP_126807612.1">
    <property type="nucleotide sequence ID" value="NZ_NGKA01000004.1"/>
</dbReference>
<reference evidence="10 11" key="1">
    <citation type="submission" date="2017-05" db="EMBL/GenBank/DDBJ databases">
        <title>Vagococcus spp. assemblies.</title>
        <authorList>
            <person name="Gulvik C.A."/>
        </authorList>
    </citation>
    <scope>NUCLEOTIDE SEQUENCE [LARGE SCALE GENOMIC DNA]</scope>
    <source>
        <strain evidence="10 11">CCUG 51432</strain>
    </source>
</reference>
<comment type="similarity">
    <text evidence="9">Belongs to the MscL family.</text>
</comment>
<comment type="caution">
    <text evidence="10">The sequence shown here is derived from an EMBL/GenBank/DDBJ whole genome shotgun (WGS) entry which is preliminary data.</text>
</comment>
<evidence type="ECO:0000256" key="9">
    <source>
        <dbReference type="HAMAP-Rule" id="MF_00115"/>
    </source>
</evidence>
<dbReference type="PANTHER" id="PTHR30266">
    <property type="entry name" value="MECHANOSENSITIVE CHANNEL MSCL"/>
    <property type="match status" value="1"/>
</dbReference>
<keyword evidence="2 9" id="KW-0813">Transport</keyword>
<comment type="subcellular location">
    <subcellularLocation>
        <location evidence="9">Cell membrane</location>
        <topology evidence="9">Multi-pass membrane protein</topology>
    </subcellularLocation>
    <subcellularLocation>
        <location evidence="1">Membrane</location>
        <topology evidence="1">Multi-pass membrane protein</topology>
    </subcellularLocation>
</comment>
<evidence type="ECO:0000256" key="7">
    <source>
        <dbReference type="ARBA" id="ARBA00023136"/>
    </source>
</evidence>
<comment type="subunit">
    <text evidence="9">Homopentamer.</text>
</comment>
<evidence type="ECO:0000256" key="8">
    <source>
        <dbReference type="ARBA" id="ARBA00023303"/>
    </source>
</evidence>
<evidence type="ECO:0000313" key="11">
    <source>
        <dbReference type="Proteomes" id="UP000287605"/>
    </source>
</evidence>
<dbReference type="OrthoDB" id="9810350at2"/>
<dbReference type="HAMAP" id="MF_00115">
    <property type="entry name" value="MscL"/>
    <property type="match status" value="1"/>
</dbReference>
<keyword evidence="5 9" id="KW-1133">Transmembrane helix</keyword>
<evidence type="ECO:0000256" key="6">
    <source>
        <dbReference type="ARBA" id="ARBA00023065"/>
    </source>
</evidence>
<feature type="transmembrane region" description="Helical" evidence="9">
    <location>
        <begin position="21"/>
        <end position="51"/>
    </location>
</feature>
<keyword evidence="11" id="KW-1185">Reference proteome</keyword>
<evidence type="ECO:0000256" key="3">
    <source>
        <dbReference type="ARBA" id="ARBA00022475"/>
    </source>
</evidence>
<keyword evidence="4 9" id="KW-0812">Transmembrane</keyword>
<dbReference type="InterPro" id="IPR036019">
    <property type="entry name" value="MscL_channel"/>
</dbReference>
<dbReference type="GO" id="GO:0005886">
    <property type="term" value="C:plasma membrane"/>
    <property type="evidence" value="ECO:0007669"/>
    <property type="project" value="UniProtKB-SubCell"/>
</dbReference>
<dbReference type="AlphaFoldDB" id="A0A430B143"/>
<dbReference type="PRINTS" id="PR01264">
    <property type="entry name" value="MECHCHANNEL"/>
</dbReference>